<feature type="binding site" evidence="2">
    <location>
        <position position="19"/>
    </location>
    <ligand>
        <name>substrate</name>
    </ligand>
</feature>
<accession>A0A2H0B7F0</accession>
<dbReference type="InterPro" id="IPR036424">
    <property type="entry name" value="UPP_synth-like_sf"/>
</dbReference>
<comment type="similarity">
    <text evidence="2">Belongs to the UPP synthase family.</text>
</comment>
<dbReference type="EC" id="2.5.1.-" evidence="2"/>
<gene>
    <name evidence="3" type="primary">uppS</name>
    <name evidence="3" type="ORF">COX08_00145</name>
</gene>
<dbReference type="InterPro" id="IPR001441">
    <property type="entry name" value="UPP_synth-like"/>
</dbReference>
<dbReference type="Proteomes" id="UP000229459">
    <property type="component" value="Unassembled WGS sequence"/>
</dbReference>
<evidence type="ECO:0000313" key="3">
    <source>
        <dbReference type="EMBL" id="PIP53595.1"/>
    </source>
</evidence>
<dbReference type="SUPFAM" id="SSF64005">
    <property type="entry name" value="Undecaprenyl diphosphate synthase"/>
    <property type="match status" value="1"/>
</dbReference>
<feature type="binding site" evidence="2">
    <location>
        <position position="66"/>
    </location>
    <ligand>
        <name>substrate</name>
    </ligand>
</feature>
<evidence type="ECO:0000256" key="1">
    <source>
        <dbReference type="ARBA" id="ARBA00022679"/>
    </source>
</evidence>
<feature type="active site" evidence="2">
    <location>
        <position position="14"/>
    </location>
</feature>
<comment type="caution">
    <text evidence="3">The sequence shown here is derived from an EMBL/GenBank/DDBJ whole genome shotgun (WGS) entry which is preliminary data.</text>
</comment>
<feature type="binding site" evidence="2">
    <location>
        <position position="202"/>
    </location>
    <ligand>
        <name>Mg(2+)</name>
        <dbReference type="ChEBI" id="CHEBI:18420"/>
    </ligand>
</feature>
<dbReference type="HAMAP" id="MF_01139">
    <property type="entry name" value="ISPT"/>
    <property type="match status" value="1"/>
</dbReference>
<dbReference type="Gene3D" id="3.40.1180.10">
    <property type="entry name" value="Decaprenyl diphosphate synthase-like"/>
    <property type="match status" value="1"/>
</dbReference>
<comment type="cofactor">
    <cofactor evidence="2">
        <name>Mg(2+)</name>
        <dbReference type="ChEBI" id="CHEBI:18420"/>
    </cofactor>
    <text evidence="2">Binds 2 magnesium ions per subunit.</text>
</comment>
<protein>
    <recommendedName>
        <fullName evidence="2">Isoprenyl transferase</fullName>
        <ecNumber evidence="2">2.5.1.-</ecNumber>
    </recommendedName>
</protein>
<feature type="active site" description="Proton acceptor" evidence="2">
    <location>
        <position position="63"/>
    </location>
</feature>
<evidence type="ECO:0000313" key="4">
    <source>
        <dbReference type="Proteomes" id="UP000229459"/>
    </source>
</evidence>
<feature type="binding site" evidence="2">
    <location>
        <position position="31"/>
    </location>
    <ligand>
        <name>substrate</name>
    </ligand>
</feature>
<keyword evidence="1 2" id="KW-0808">Transferase</keyword>
<keyword evidence="2" id="KW-0479">Metal-binding</keyword>
<dbReference type="PANTHER" id="PTHR10291">
    <property type="entry name" value="DEHYDRODOLICHYL DIPHOSPHATE SYNTHASE FAMILY MEMBER"/>
    <property type="match status" value="1"/>
</dbReference>
<dbReference type="CDD" id="cd00475">
    <property type="entry name" value="Cis_IPPS"/>
    <property type="match status" value="1"/>
</dbReference>
<feature type="binding site" evidence="2">
    <location>
        <begin position="189"/>
        <end position="191"/>
    </location>
    <ligand>
        <name>substrate</name>
    </ligand>
</feature>
<dbReference type="Pfam" id="PF01255">
    <property type="entry name" value="Prenyltransf"/>
    <property type="match status" value="1"/>
</dbReference>
<organism evidence="3 4">
    <name type="scientific">Candidatus Beckwithbacteria bacterium CG23_combo_of_CG06-09_8_20_14_all_34_8</name>
    <dbReference type="NCBI Taxonomy" id="1974497"/>
    <lineage>
        <taxon>Bacteria</taxon>
        <taxon>Candidatus Beckwithiibacteriota</taxon>
    </lineage>
</organism>
<dbReference type="GO" id="GO:0016094">
    <property type="term" value="P:polyprenol biosynthetic process"/>
    <property type="evidence" value="ECO:0007669"/>
    <property type="project" value="TreeGrafter"/>
</dbReference>
<comment type="subunit">
    <text evidence="2">Homodimer.</text>
</comment>
<proteinExistence type="inferred from homology"/>
<name>A0A2H0B7F0_9BACT</name>
<feature type="binding site" evidence="2">
    <location>
        <begin position="60"/>
        <end position="62"/>
    </location>
    <ligand>
        <name>substrate</name>
    </ligand>
</feature>
<feature type="binding site" evidence="2">
    <location>
        <begin position="15"/>
        <end position="18"/>
    </location>
    <ligand>
        <name>substrate</name>
    </ligand>
</feature>
<dbReference type="AlphaFoldDB" id="A0A2H0B7F0"/>
<evidence type="ECO:0000256" key="2">
    <source>
        <dbReference type="HAMAP-Rule" id="MF_01139"/>
    </source>
</evidence>
<dbReference type="PANTHER" id="PTHR10291:SF0">
    <property type="entry name" value="DEHYDRODOLICHYL DIPHOSPHATE SYNTHASE 2"/>
    <property type="match status" value="1"/>
</dbReference>
<feature type="binding site" evidence="2">
    <location>
        <position position="64"/>
    </location>
    <ligand>
        <name>substrate</name>
    </ligand>
</feature>
<reference evidence="3 4" key="1">
    <citation type="submission" date="2017-09" db="EMBL/GenBank/DDBJ databases">
        <title>Depth-based differentiation of microbial function through sediment-hosted aquifers and enrichment of novel symbionts in the deep terrestrial subsurface.</title>
        <authorList>
            <person name="Probst A.J."/>
            <person name="Ladd B."/>
            <person name="Jarett J.K."/>
            <person name="Geller-Mcgrath D.E."/>
            <person name="Sieber C.M."/>
            <person name="Emerson J.B."/>
            <person name="Anantharaman K."/>
            <person name="Thomas B.C."/>
            <person name="Malmstrom R."/>
            <person name="Stieglmeier M."/>
            <person name="Klingl A."/>
            <person name="Woyke T."/>
            <person name="Ryan C.M."/>
            <person name="Banfield J.F."/>
        </authorList>
    </citation>
    <scope>NUCLEOTIDE SEQUENCE [LARGE SCALE GENOMIC DNA]</scope>
    <source>
        <strain evidence="3">CG23_combo_of_CG06-09_8_20_14_all_34_8</strain>
    </source>
</reference>
<comment type="function">
    <text evidence="2">Catalyzes the condensation of isopentenyl diphosphate (IPP) with allylic pyrophosphates generating different type of terpenoids.</text>
</comment>
<dbReference type="EMBL" id="PCSR01000003">
    <property type="protein sequence ID" value="PIP53595.1"/>
    <property type="molecule type" value="Genomic_DNA"/>
</dbReference>
<dbReference type="GO" id="GO:0045547">
    <property type="term" value="F:ditrans,polycis-polyprenyl diphosphate synthase [(2E,6E)-farnesyl diphosphate specific] activity"/>
    <property type="evidence" value="ECO:0007669"/>
    <property type="project" value="TreeGrafter"/>
</dbReference>
<dbReference type="NCBIfam" id="TIGR00055">
    <property type="entry name" value="uppS"/>
    <property type="match status" value="1"/>
</dbReference>
<keyword evidence="2" id="KW-0460">Magnesium</keyword>
<dbReference type="GO" id="GO:0000287">
    <property type="term" value="F:magnesium ion binding"/>
    <property type="evidence" value="ECO:0007669"/>
    <property type="project" value="UniProtKB-UniRule"/>
</dbReference>
<feature type="binding site" evidence="2">
    <location>
        <position position="183"/>
    </location>
    <ligand>
        <name>substrate</name>
    </ligand>
</feature>
<sequence length="238" mass="27377">MIQKTPQHIAFIVDGNRRWATKRHLPAIAGHKLVVDKILDEIVSHSLKLGISHLTFWAFSTENWKRGMDFANKLFGLLGYALDKNTDKYEKAGVRFNTIGDASKLPPKLQQKLIELKNRSLNKHKLTVTVAINYGGRDEIIRAIKKLVKSGKYNQETIDNLTETDFVQFLDTNDLPEPDLIIRTGGDIRLSGFLSWQNQYSELFFTKTLMPDFSTKEFDKILTEYSQRDRRFGGNTKK</sequence>
<feature type="binding site" evidence="2">
    <location>
        <position position="14"/>
    </location>
    <ligand>
        <name>Mg(2+)</name>
        <dbReference type="ChEBI" id="CHEBI:18420"/>
    </ligand>
</feature>
<comment type="caution">
    <text evidence="2">Lacks conserved residue(s) required for the propagation of feature annotation.</text>
</comment>